<feature type="domain" description="Peptidase A1" evidence="2">
    <location>
        <begin position="1"/>
        <end position="87"/>
    </location>
</feature>
<dbReference type="GO" id="GO:0006508">
    <property type="term" value="P:proteolysis"/>
    <property type="evidence" value="ECO:0007669"/>
    <property type="project" value="InterPro"/>
</dbReference>
<dbReference type="InterPro" id="IPR033121">
    <property type="entry name" value="PEPTIDASE_A1"/>
</dbReference>
<dbReference type="InterPro" id="IPR021109">
    <property type="entry name" value="Peptidase_aspartic_dom_sf"/>
</dbReference>
<reference evidence="4" key="2">
    <citation type="submission" date="2025-08" db="UniProtKB">
        <authorList>
            <consortium name="RefSeq"/>
        </authorList>
    </citation>
    <scope>IDENTIFICATION</scope>
    <source>
        <tissue evidence="4">Etiolated seedlings</tissue>
    </source>
</reference>
<evidence type="ECO:0000256" key="1">
    <source>
        <dbReference type="ARBA" id="ARBA00007447"/>
    </source>
</evidence>
<accession>A0A3Q7X6Q2</accession>
<evidence type="ECO:0000313" key="3">
    <source>
        <dbReference type="Proteomes" id="UP000087171"/>
    </source>
</evidence>
<dbReference type="PANTHER" id="PTHR13683">
    <property type="entry name" value="ASPARTYL PROTEASES"/>
    <property type="match status" value="1"/>
</dbReference>
<dbReference type="Gene3D" id="2.40.70.10">
    <property type="entry name" value="Acid Proteases"/>
    <property type="match status" value="1"/>
</dbReference>
<dbReference type="RefSeq" id="XP_027189334.1">
    <property type="nucleotide sequence ID" value="XM_027333533.1"/>
</dbReference>
<comment type="similarity">
    <text evidence="1">Belongs to the peptidase A1 family.</text>
</comment>
<dbReference type="OrthoDB" id="1436636at2759"/>
<dbReference type="PANTHER" id="PTHR13683:SF875">
    <property type="entry name" value="EUKARYOTIC ASPARTYL PROTEASE FAMILY PROTEIN"/>
    <property type="match status" value="1"/>
</dbReference>
<protein>
    <submittedName>
        <fullName evidence="4">Aspartic proteinase-like protein 2</fullName>
    </submittedName>
</protein>
<evidence type="ECO:0000259" key="2">
    <source>
        <dbReference type="PROSITE" id="PS51767"/>
    </source>
</evidence>
<proteinExistence type="inferred from homology"/>
<sequence length="130" mass="14983">MNITLNYFSICCIFSIDIFPSVSFNFAGGATIELKPAQYLVHYILMDSAKWCIGFQKVESGFSILGDFVLKDRIVVYDLANRRIGWTNYNCSMPVNVYVTLSKDKNFNSRTRWSSANSLEIRILSKLYYM</sequence>
<dbReference type="GO" id="GO:0004190">
    <property type="term" value="F:aspartic-type endopeptidase activity"/>
    <property type="evidence" value="ECO:0007669"/>
    <property type="project" value="InterPro"/>
</dbReference>
<organism evidence="3 4">
    <name type="scientific">Cicer arietinum</name>
    <name type="common">Chickpea</name>
    <name type="synonym">Garbanzo</name>
    <dbReference type="NCBI Taxonomy" id="3827"/>
    <lineage>
        <taxon>Eukaryota</taxon>
        <taxon>Viridiplantae</taxon>
        <taxon>Streptophyta</taxon>
        <taxon>Embryophyta</taxon>
        <taxon>Tracheophyta</taxon>
        <taxon>Spermatophyta</taxon>
        <taxon>Magnoliopsida</taxon>
        <taxon>eudicotyledons</taxon>
        <taxon>Gunneridae</taxon>
        <taxon>Pentapetalae</taxon>
        <taxon>rosids</taxon>
        <taxon>fabids</taxon>
        <taxon>Fabales</taxon>
        <taxon>Fabaceae</taxon>
        <taxon>Papilionoideae</taxon>
        <taxon>50 kb inversion clade</taxon>
        <taxon>NPAAA clade</taxon>
        <taxon>Hologalegina</taxon>
        <taxon>IRL clade</taxon>
        <taxon>Cicereae</taxon>
        <taxon>Cicer</taxon>
    </lineage>
</organism>
<dbReference type="InterPro" id="IPR001461">
    <property type="entry name" value="Aspartic_peptidase_A1"/>
</dbReference>
<reference evidence="3" key="1">
    <citation type="journal article" date="2013" name="Nat. Biotechnol.">
        <title>Draft genome sequence of chickpea (Cicer arietinum) provides a resource for trait improvement.</title>
        <authorList>
            <person name="Varshney R.K."/>
            <person name="Song C."/>
            <person name="Saxena R.K."/>
            <person name="Azam S."/>
            <person name="Yu S."/>
            <person name="Sharpe A.G."/>
            <person name="Cannon S."/>
            <person name="Baek J."/>
            <person name="Rosen B.D."/>
            <person name="Tar'an B."/>
            <person name="Millan T."/>
            <person name="Zhang X."/>
            <person name="Ramsay L.D."/>
            <person name="Iwata A."/>
            <person name="Wang Y."/>
            <person name="Nelson W."/>
            <person name="Farmer A.D."/>
            <person name="Gaur P.M."/>
            <person name="Soderlund C."/>
            <person name="Penmetsa R.V."/>
            <person name="Xu C."/>
            <person name="Bharti A.K."/>
            <person name="He W."/>
            <person name="Winter P."/>
            <person name="Zhao S."/>
            <person name="Hane J.K."/>
            <person name="Carrasquilla-Garcia N."/>
            <person name="Condie J.A."/>
            <person name="Upadhyaya H.D."/>
            <person name="Luo M.C."/>
            <person name="Thudi M."/>
            <person name="Gowda C.L."/>
            <person name="Singh N.P."/>
            <person name="Lichtenzveig J."/>
            <person name="Gali K.K."/>
            <person name="Rubio J."/>
            <person name="Nadarajan N."/>
            <person name="Dolezel J."/>
            <person name="Bansal K.C."/>
            <person name="Xu X."/>
            <person name="Edwards D."/>
            <person name="Zhang G."/>
            <person name="Kahl G."/>
            <person name="Gil J."/>
            <person name="Singh K.B."/>
            <person name="Datta S.K."/>
            <person name="Jackson S.A."/>
            <person name="Wang J."/>
            <person name="Cook D.R."/>
        </authorList>
    </citation>
    <scope>NUCLEOTIDE SEQUENCE [LARGE SCALE GENOMIC DNA]</scope>
    <source>
        <strain evidence="3">cv. CDC Frontier</strain>
    </source>
</reference>
<name>A0A3Q7X6Q2_CICAR</name>
<dbReference type="AlphaFoldDB" id="A0A3Q7X6Q2"/>
<evidence type="ECO:0000313" key="4">
    <source>
        <dbReference type="RefSeq" id="XP_027189334.1"/>
    </source>
</evidence>
<keyword evidence="3" id="KW-1185">Reference proteome</keyword>
<dbReference type="Proteomes" id="UP000087171">
    <property type="component" value="Chromosome Ca4"/>
</dbReference>
<dbReference type="Pfam" id="PF14541">
    <property type="entry name" value="TAXi_C"/>
    <property type="match status" value="1"/>
</dbReference>
<gene>
    <name evidence="4" type="primary">LOC105851145</name>
</gene>
<dbReference type="PROSITE" id="PS51767">
    <property type="entry name" value="PEPTIDASE_A1"/>
    <property type="match status" value="1"/>
</dbReference>
<dbReference type="SUPFAM" id="SSF50630">
    <property type="entry name" value="Acid proteases"/>
    <property type="match status" value="1"/>
</dbReference>
<dbReference type="InterPro" id="IPR032799">
    <property type="entry name" value="TAXi_C"/>
</dbReference>